<dbReference type="SMART" id="SM00369">
    <property type="entry name" value="LRR_TYP"/>
    <property type="match status" value="3"/>
</dbReference>
<keyword evidence="2" id="KW-0677">Repeat</keyword>
<evidence type="ECO:0000256" key="1">
    <source>
        <dbReference type="ARBA" id="ARBA00022614"/>
    </source>
</evidence>
<evidence type="ECO:0000313" key="4">
    <source>
        <dbReference type="EMBL" id="KAJ8918782.1"/>
    </source>
</evidence>
<dbReference type="Pfam" id="PF13855">
    <property type="entry name" value="LRR_8"/>
    <property type="match status" value="1"/>
</dbReference>
<dbReference type="GO" id="GO:0035091">
    <property type="term" value="F:phosphatidylinositol binding"/>
    <property type="evidence" value="ECO:0007669"/>
    <property type="project" value="InterPro"/>
</dbReference>
<comment type="caution">
    <text evidence="4">The sequence shown here is derived from an EMBL/GenBank/DDBJ whole genome shotgun (WGS) entry which is preliminary data.</text>
</comment>
<dbReference type="InterPro" id="IPR032675">
    <property type="entry name" value="LRR_dom_sf"/>
</dbReference>
<dbReference type="PROSITE" id="PS51450">
    <property type="entry name" value="LRR"/>
    <property type="match status" value="4"/>
</dbReference>
<dbReference type="SMART" id="SM00365">
    <property type="entry name" value="LRR_SD22"/>
    <property type="match status" value="4"/>
</dbReference>
<dbReference type="GO" id="GO:0005737">
    <property type="term" value="C:cytoplasm"/>
    <property type="evidence" value="ECO:0007669"/>
    <property type="project" value="TreeGrafter"/>
</dbReference>
<evidence type="ECO:0000313" key="5">
    <source>
        <dbReference type="Proteomes" id="UP001159042"/>
    </source>
</evidence>
<dbReference type="Proteomes" id="UP001159042">
    <property type="component" value="Unassembled WGS sequence"/>
</dbReference>
<keyword evidence="1" id="KW-0433">Leucine-rich repeat</keyword>
<dbReference type="InterPro" id="IPR001683">
    <property type="entry name" value="PX_dom"/>
</dbReference>
<protein>
    <recommendedName>
        <fullName evidence="3">PX domain-containing protein</fullName>
    </recommendedName>
</protein>
<dbReference type="SUPFAM" id="SSF64268">
    <property type="entry name" value="PX domain"/>
    <property type="match status" value="1"/>
</dbReference>
<sequence length="464" mass="53016">MACFWFYQNEIKLEIPSSEDIGNVTFYKIQVHVSGIEWVVLHRYSEFYDLHYHLVLDHGVSKDILPSKKVIRNKCPEFIERRRKALEEYIQKIFVFLKQTMPKILVDFLCFNVYDSFFLLQDLSSRCFLEADIVLSTNKSYYFSTLEVFNSKAFQLHAISQFLKKTQPLLNNAESRFDMSPVLDLCSQLNVLRVQGSSGTYLKSNIILNKLSFELSAFKNLNILYINNVLFDIIFSLGNIRDTLLELHVANTNTTKVCQILQCDVIHKYNLESSQKWTALEVLDLSNNNLTEIDTTITLVPNLKKLILNDNKISTISNLSSLSNLSYLSLSNNLITICNDLHLKLGNILTLNLSQNNIVTCKGFSKLYSLENLDLSSNKITEIDEIKHIGGLPCLENFILTGNSVAATVDYRIKVLEFFKERAKFICLDNEKPSQAELDKVSVLQALSIIKEGKTPKLTVNTAN</sequence>
<dbReference type="InterPro" id="IPR003591">
    <property type="entry name" value="Leu-rich_rpt_typical-subtyp"/>
</dbReference>
<evidence type="ECO:0000259" key="3">
    <source>
        <dbReference type="PROSITE" id="PS50195"/>
    </source>
</evidence>
<dbReference type="InterPro" id="IPR001611">
    <property type="entry name" value="Leu-rich_rpt"/>
</dbReference>
<dbReference type="PANTHER" id="PTHR15454:SF35">
    <property type="entry name" value="NISCHARIN"/>
    <property type="match status" value="1"/>
</dbReference>
<dbReference type="Gene3D" id="3.30.1520.10">
    <property type="entry name" value="Phox-like domain"/>
    <property type="match status" value="1"/>
</dbReference>
<accession>A0AAV8VWM3</accession>
<feature type="domain" description="PX" evidence="3">
    <location>
        <begin position="5"/>
        <end position="125"/>
    </location>
</feature>
<organism evidence="4 5">
    <name type="scientific">Exocentrus adspersus</name>
    <dbReference type="NCBI Taxonomy" id="1586481"/>
    <lineage>
        <taxon>Eukaryota</taxon>
        <taxon>Metazoa</taxon>
        <taxon>Ecdysozoa</taxon>
        <taxon>Arthropoda</taxon>
        <taxon>Hexapoda</taxon>
        <taxon>Insecta</taxon>
        <taxon>Pterygota</taxon>
        <taxon>Neoptera</taxon>
        <taxon>Endopterygota</taxon>
        <taxon>Coleoptera</taxon>
        <taxon>Polyphaga</taxon>
        <taxon>Cucujiformia</taxon>
        <taxon>Chrysomeloidea</taxon>
        <taxon>Cerambycidae</taxon>
        <taxon>Lamiinae</taxon>
        <taxon>Acanthocinini</taxon>
        <taxon>Exocentrus</taxon>
    </lineage>
</organism>
<dbReference type="PROSITE" id="PS50195">
    <property type="entry name" value="PX"/>
    <property type="match status" value="1"/>
</dbReference>
<dbReference type="SMART" id="SM00312">
    <property type="entry name" value="PX"/>
    <property type="match status" value="1"/>
</dbReference>
<dbReference type="PANTHER" id="PTHR15454">
    <property type="entry name" value="NISCHARIN RELATED"/>
    <property type="match status" value="1"/>
</dbReference>
<evidence type="ECO:0000256" key="2">
    <source>
        <dbReference type="ARBA" id="ARBA00022737"/>
    </source>
</evidence>
<proteinExistence type="predicted"/>
<dbReference type="AlphaFoldDB" id="A0AAV8VWM3"/>
<dbReference type="Gene3D" id="3.80.10.10">
    <property type="entry name" value="Ribonuclease Inhibitor"/>
    <property type="match status" value="2"/>
</dbReference>
<gene>
    <name evidence="4" type="ORF">NQ315_015102</name>
</gene>
<dbReference type="EMBL" id="JANEYG010000023">
    <property type="protein sequence ID" value="KAJ8918782.1"/>
    <property type="molecule type" value="Genomic_DNA"/>
</dbReference>
<dbReference type="SUPFAM" id="SSF52075">
    <property type="entry name" value="Outer arm dynein light chain 1"/>
    <property type="match status" value="1"/>
</dbReference>
<dbReference type="InterPro" id="IPR036871">
    <property type="entry name" value="PX_dom_sf"/>
</dbReference>
<keyword evidence="5" id="KW-1185">Reference proteome</keyword>
<dbReference type="Pfam" id="PF12799">
    <property type="entry name" value="LRR_4"/>
    <property type="match status" value="1"/>
</dbReference>
<dbReference type="InterPro" id="IPR025875">
    <property type="entry name" value="Leu-rich_rpt_4"/>
</dbReference>
<name>A0AAV8VWM3_9CUCU</name>
<dbReference type="PRINTS" id="PR00019">
    <property type="entry name" value="LEURICHRPT"/>
</dbReference>
<reference evidence="4 5" key="1">
    <citation type="journal article" date="2023" name="Insect Mol. Biol.">
        <title>Genome sequencing provides insights into the evolution of gene families encoding plant cell wall-degrading enzymes in longhorned beetles.</title>
        <authorList>
            <person name="Shin N.R."/>
            <person name="Okamura Y."/>
            <person name="Kirsch R."/>
            <person name="Pauchet Y."/>
        </authorList>
    </citation>
    <scope>NUCLEOTIDE SEQUENCE [LARGE SCALE GENOMIC DNA]</scope>
    <source>
        <strain evidence="4">EAD_L_NR</strain>
    </source>
</reference>
<dbReference type="Pfam" id="PF00787">
    <property type="entry name" value="PX"/>
    <property type="match status" value="1"/>
</dbReference>